<protein>
    <submittedName>
        <fullName evidence="3">ATPase</fullName>
    </submittedName>
</protein>
<dbReference type="InterPro" id="IPR023393">
    <property type="entry name" value="START-like_dom_sf"/>
</dbReference>
<comment type="similarity">
    <text evidence="1">Belongs to the AHA1 family.</text>
</comment>
<sequence length="157" mass="17459">MAEHLRIDTASRIIAAPPEAIYRAFVDREALLAWLPPEGMTGEMLEFEPRPGGAFRMALHYSVPGHGKTTEDTDIVDSEFAELVPNQRVVQLVRFKSDDPAFAGIMRMVWDLEPVDGGTRVIILAEDVPPGISKEDHDEGLRSSLENLARYVEGSRD</sequence>
<dbReference type="SUPFAM" id="SSF55961">
    <property type="entry name" value="Bet v1-like"/>
    <property type="match status" value="1"/>
</dbReference>
<dbReference type="InterPro" id="IPR013538">
    <property type="entry name" value="ASHA1/2-like_C"/>
</dbReference>
<dbReference type="OrthoDB" id="9786557at2"/>
<dbReference type="AlphaFoldDB" id="A0A1E5XI46"/>
<evidence type="ECO:0000259" key="2">
    <source>
        <dbReference type="Pfam" id="PF08327"/>
    </source>
</evidence>
<name>A0A1E5XI46_9HYPH</name>
<keyword evidence="4" id="KW-1185">Reference proteome</keyword>
<dbReference type="CDD" id="cd08895">
    <property type="entry name" value="SRPBCC_CalC_Aha1-like_2"/>
    <property type="match status" value="1"/>
</dbReference>
<proteinExistence type="inferred from homology"/>
<evidence type="ECO:0000313" key="3">
    <source>
        <dbReference type="EMBL" id="OEO28263.1"/>
    </source>
</evidence>
<dbReference type="Pfam" id="PF08327">
    <property type="entry name" value="AHSA1"/>
    <property type="match status" value="1"/>
</dbReference>
<dbReference type="RefSeq" id="WP_069912408.1">
    <property type="nucleotide sequence ID" value="NZ_LAJE02000385.1"/>
</dbReference>
<feature type="domain" description="Activator of Hsp90 ATPase homologue 1/2-like C-terminal" evidence="2">
    <location>
        <begin position="15"/>
        <end position="153"/>
    </location>
</feature>
<gene>
    <name evidence="3" type="ORF">VW23_005530</name>
</gene>
<evidence type="ECO:0000313" key="4">
    <source>
        <dbReference type="Proteomes" id="UP000095463"/>
    </source>
</evidence>
<dbReference type="EMBL" id="LAJE02000385">
    <property type="protein sequence ID" value="OEO28263.1"/>
    <property type="molecule type" value="Genomic_DNA"/>
</dbReference>
<dbReference type="Gene3D" id="3.30.530.20">
    <property type="match status" value="1"/>
</dbReference>
<accession>A0A1E5XI46</accession>
<organism evidence="3 4">
    <name type="scientific">Devosia insulae DS-56</name>
    <dbReference type="NCBI Taxonomy" id="1116389"/>
    <lineage>
        <taxon>Bacteria</taxon>
        <taxon>Pseudomonadati</taxon>
        <taxon>Pseudomonadota</taxon>
        <taxon>Alphaproteobacteria</taxon>
        <taxon>Hyphomicrobiales</taxon>
        <taxon>Devosiaceae</taxon>
        <taxon>Devosia</taxon>
    </lineage>
</organism>
<reference evidence="3 4" key="1">
    <citation type="journal article" date="2015" name="Genome Announc.">
        <title>Genome Assemblies of Three Soil-Associated Devosia species: D. insulae, D. limi, and D. soli.</title>
        <authorList>
            <person name="Hassan Y.I."/>
            <person name="Lepp D."/>
            <person name="Zhou T."/>
        </authorList>
    </citation>
    <scope>NUCLEOTIDE SEQUENCE [LARGE SCALE GENOMIC DNA]</scope>
    <source>
        <strain evidence="3 4">DS-56</strain>
    </source>
</reference>
<comment type="caution">
    <text evidence="3">The sequence shown here is derived from an EMBL/GenBank/DDBJ whole genome shotgun (WGS) entry which is preliminary data.</text>
</comment>
<dbReference type="Proteomes" id="UP000095463">
    <property type="component" value="Unassembled WGS sequence"/>
</dbReference>
<evidence type="ECO:0000256" key="1">
    <source>
        <dbReference type="ARBA" id="ARBA00006817"/>
    </source>
</evidence>